<dbReference type="GO" id="GO:0030688">
    <property type="term" value="C:preribosome, small subunit precursor"/>
    <property type="evidence" value="ECO:0007669"/>
    <property type="project" value="TreeGrafter"/>
</dbReference>
<accession>A0A835WK86</accession>
<feature type="compositionally biased region" description="Acidic residues" evidence="9">
    <location>
        <begin position="352"/>
        <end position="399"/>
    </location>
</feature>
<comment type="subcellular location">
    <subcellularLocation>
        <location evidence="1">Nucleus</location>
    </subcellularLocation>
</comment>
<dbReference type="Gene3D" id="6.20.210.10">
    <property type="entry name" value="Nin one binding (NOB1), Zn-ribbon-like"/>
    <property type="match status" value="1"/>
</dbReference>
<dbReference type="GO" id="GO:0030490">
    <property type="term" value="P:maturation of SSU-rRNA"/>
    <property type="evidence" value="ECO:0007669"/>
    <property type="project" value="TreeGrafter"/>
</dbReference>
<evidence type="ECO:0000256" key="6">
    <source>
        <dbReference type="ARBA" id="ARBA00022833"/>
    </source>
</evidence>
<dbReference type="InterPro" id="IPR036283">
    <property type="entry name" value="NOB1_Zf-like_sf"/>
</dbReference>
<keyword evidence="3" id="KW-0540">Nuclease</keyword>
<evidence type="ECO:0000313" key="13">
    <source>
        <dbReference type="Proteomes" id="UP000613740"/>
    </source>
</evidence>
<feature type="binding site" evidence="8">
    <location>
        <position position="473"/>
    </location>
    <ligand>
        <name>Zn(2+)</name>
        <dbReference type="ChEBI" id="CHEBI:29105"/>
    </ligand>
</feature>
<dbReference type="Pfam" id="PF17146">
    <property type="entry name" value="PIN_6"/>
    <property type="match status" value="1"/>
</dbReference>
<dbReference type="PIRSF" id="PIRSF037125">
    <property type="entry name" value="D-site_20S_pre-rRNA_nuclease"/>
    <property type="match status" value="1"/>
</dbReference>
<feature type="compositionally biased region" description="Acidic residues" evidence="9">
    <location>
        <begin position="276"/>
        <end position="292"/>
    </location>
</feature>
<comment type="similarity">
    <text evidence="2">Belongs to the NOB1 family.</text>
</comment>
<dbReference type="PANTHER" id="PTHR12814:SF2">
    <property type="entry name" value="RNA-BINDING PROTEIN NOB1"/>
    <property type="match status" value="1"/>
</dbReference>
<feature type="compositionally biased region" description="Low complexity" evidence="9">
    <location>
        <begin position="400"/>
        <end position="409"/>
    </location>
</feature>
<evidence type="ECO:0000256" key="1">
    <source>
        <dbReference type="ARBA" id="ARBA00004123"/>
    </source>
</evidence>
<proteinExistence type="inferred from homology"/>
<evidence type="ECO:0000256" key="7">
    <source>
        <dbReference type="ARBA" id="ARBA00023242"/>
    </source>
</evidence>
<evidence type="ECO:0000256" key="4">
    <source>
        <dbReference type="ARBA" id="ARBA00022723"/>
    </source>
</evidence>
<evidence type="ECO:0008006" key="14">
    <source>
        <dbReference type="Google" id="ProtNLM"/>
    </source>
</evidence>
<feature type="compositionally biased region" description="Basic residues" evidence="9">
    <location>
        <begin position="301"/>
        <end position="314"/>
    </location>
</feature>
<feature type="compositionally biased region" description="Gly residues" evidence="9">
    <location>
        <begin position="581"/>
        <end position="590"/>
    </location>
</feature>
<evidence type="ECO:0000256" key="5">
    <source>
        <dbReference type="ARBA" id="ARBA00022801"/>
    </source>
</evidence>
<gene>
    <name evidence="12" type="ORF">HYH02_005729</name>
</gene>
<reference evidence="12" key="1">
    <citation type="journal article" date="2020" name="bioRxiv">
        <title>Comparative genomics of Chlamydomonas.</title>
        <authorList>
            <person name="Craig R.J."/>
            <person name="Hasan A.R."/>
            <person name="Ness R.W."/>
            <person name="Keightley P.D."/>
        </authorList>
    </citation>
    <scope>NUCLEOTIDE SEQUENCE</scope>
    <source>
        <strain evidence="12">CCAP 11/173</strain>
    </source>
</reference>
<keyword evidence="4 8" id="KW-0479">Metal-binding</keyword>
<feature type="compositionally biased region" description="Polar residues" evidence="9">
    <location>
        <begin position="595"/>
        <end position="605"/>
    </location>
</feature>
<dbReference type="InterPro" id="IPR017117">
    <property type="entry name" value="Nob1_euk"/>
</dbReference>
<dbReference type="EMBL" id="JAEHOD010000015">
    <property type="protein sequence ID" value="KAG2448975.1"/>
    <property type="molecule type" value="Genomic_DNA"/>
</dbReference>
<dbReference type="SUPFAM" id="SSF144206">
    <property type="entry name" value="NOB1 zinc finger-like"/>
    <property type="match status" value="1"/>
</dbReference>
<feature type="region of interest" description="Disordered" evidence="9">
    <location>
        <begin position="573"/>
        <end position="616"/>
    </location>
</feature>
<evidence type="ECO:0000256" key="3">
    <source>
        <dbReference type="ARBA" id="ARBA00022722"/>
    </source>
</evidence>
<evidence type="ECO:0000259" key="10">
    <source>
        <dbReference type="Pfam" id="PF08772"/>
    </source>
</evidence>
<keyword evidence="6 8" id="KW-0862">Zinc</keyword>
<feature type="binding site" evidence="8">
    <location>
        <position position="488"/>
    </location>
    <ligand>
        <name>Zn(2+)</name>
        <dbReference type="ChEBI" id="CHEBI:29105"/>
    </ligand>
</feature>
<keyword evidence="5" id="KW-0378">Hydrolase</keyword>
<evidence type="ECO:0000313" key="12">
    <source>
        <dbReference type="EMBL" id="KAG2448975.1"/>
    </source>
</evidence>
<protein>
    <recommendedName>
        <fullName evidence="14">20S-pre-rRNA D-site endonuclease NOB1</fullName>
    </recommendedName>
</protein>
<comment type="caution">
    <text evidence="12">The sequence shown here is derived from an EMBL/GenBank/DDBJ whole genome shotgun (WGS) entry which is preliminary data.</text>
</comment>
<organism evidence="12 13">
    <name type="scientific">Chlamydomonas schloesseri</name>
    <dbReference type="NCBI Taxonomy" id="2026947"/>
    <lineage>
        <taxon>Eukaryota</taxon>
        <taxon>Viridiplantae</taxon>
        <taxon>Chlorophyta</taxon>
        <taxon>core chlorophytes</taxon>
        <taxon>Chlorophyceae</taxon>
        <taxon>CS clade</taxon>
        <taxon>Chlamydomonadales</taxon>
        <taxon>Chlamydomonadaceae</taxon>
        <taxon>Chlamydomonas</taxon>
    </lineage>
</organism>
<feature type="compositionally biased region" description="Low complexity" evidence="9">
    <location>
        <begin position="316"/>
        <end position="351"/>
    </location>
</feature>
<dbReference type="FunFam" id="3.40.50.1010:FF:000020">
    <property type="entry name" value="20S-pre-rRNA D-site endonuclease NOB1"/>
    <property type="match status" value="1"/>
</dbReference>
<dbReference type="Pfam" id="PF08772">
    <property type="entry name" value="Zn_ribbon_NOB1"/>
    <property type="match status" value="1"/>
</dbReference>
<feature type="region of interest" description="Disordered" evidence="9">
    <location>
        <begin position="238"/>
        <end position="409"/>
    </location>
</feature>
<dbReference type="InterPro" id="IPR039907">
    <property type="entry name" value="NOB1"/>
</dbReference>
<feature type="binding site" evidence="8">
    <location>
        <position position="476"/>
    </location>
    <ligand>
        <name>Zn(2+)</name>
        <dbReference type="ChEBI" id="CHEBI:29105"/>
    </ligand>
</feature>
<name>A0A835WK86_9CHLO</name>
<keyword evidence="7" id="KW-0539">Nucleus</keyword>
<dbReference type="GO" id="GO:0031981">
    <property type="term" value="C:nuclear lumen"/>
    <property type="evidence" value="ECO:0007669"/>
    <property type="project" value="UniProtKB-ARBA"/>
</dbReference>
<feature type="domain" description="Nin one binding (NOB1) Zn-ribbon-like" evidence="10">
    <location>
        <begin position="463"/>
        <end position="532"/>
    </location>
</feature>
<keyword evidence="13" id="KW-1185">Reference proteome</keyword>
<dbReference type="GO" id="GO:0016787">
    <property type="term" value="F:hydrolase activity"/>
    <property type="evidence" value="ECO:0007669"/>
    <property type="project" value="UniProtKB-KW"/>
</dbReference>
<evidence type="ECO:0000259" key="11">
    <source>
        <dbReference type="Pfam" id="PF17146"/>
    </source>
</evidence>
<dbReference type="GO" id="GO:0004521">
    <property type="term" value="F:RNA endonuclease activity"/>
    <property type="evidence" value="ECO:0007669"/>
    <property type="project" value="InterPro"/>
</dbReference>
<dbReference type="GO" id="GO:0005737">
    <property type="term" value="C:cytoplasm"/>
    <property type="evidence" value="ECO:0007669"/>
    <property type="project" value="UniProtKB-ARBA"/>
</dbReference>
<dbReference type="Gene3D" id="3.40.50.1010">
    <property type="entry name" value="5'-nuclease"/>
    <property type="match status" value="1"/>
</dbReference>
<dbReference type="OrthoDB" id="446759at2759"/>
<evidence type="ECO:0000256" key="9">
    <source>
        <dbReference type="SAM" id="MobiDB-lite"/>
    </source>
</evidence>
<feature type="domain" description="Ribonuclease PIN" evidence="11">
    <location>
        <begin position="31"/>
        <end position="116"/>
    </location>
</feature>
<dbReference type="GO" id="GO:0046872">
    <property type="term" value="F:metal ion binding"/>
    <property type="evidence" value="ECO:0007669"/>
    <property type="project" value="UniProtKB-KW"/>
</dbReference>
<dbReference type="AlphaFoldDB" id="A0A835WK86"/>
<dbReference type="InterPro" id="IPR033411">
    <property type="entry name" value="Ribonuclease_PIN"/>
</dbReference>
<feature type="binding site" evidence="8">
    <location>
        <position position="491"/>
    </location>
    <ligand>
        <name>Zn(2+)</name>
        <dbReference type="ChEBI" id="CHEBI:29105"/>
    </ligand>
</feature>
<evidence type="ECO:0000256" key="2">
    <source>
        <dbReference type="ARBA" id="ARBA00005858"/>
    </source>
</evidence>
<dbReference type="InterPro" id="IPR014881">
    <property type="entry name" value="NOB1_Zn-bd"/>
</dbReference>
<evidence type="ECO:0000256" key="8">
    <source>
        <dbReference type="PIRSR" id="PIRSR037125-1"/>
    </source>
</evidence>
<dbReference type="Proteomes" id="UP000613740">
    <property type="component" value="Unassembled WGS sequence"/>
</dbReference>
<sequence length="616" mass="65035">MSNWAAVAGRASAAPAPVEAPAPTAEERVAVVDTNAIISGLRLENLADRFCTIPEVLTEVRDKQARTFLSTLPFTIDVREPDEESLKAVQRFARETGDIHSLSTVDVKLLALAHSLEVAANGQANLRGHPVQVRTRQKHKSRPRQLPGWGTVPNPEDWKVVDEAPEDVLTNATGPGQSRIIAAVQSLTLDGATEAAPPSALPPPPPTAVSTVAPAAGSFGAAAAAAAAAGAAAALVPPPAQASTGQEEHPQAQASGAPQPPAQAMTSASGQGHGEDGEDDDQDDDEEEEDDGWCTAAKSRNAARRKARKERRHAAWMEAQQQQQQKAAQPSQQGTGTAAAAAPAPAAAADAAEAEAGQEDEEEEEDEEVEMEEHEGVELVTDDGEDDEGEDGDEGEEGAPSEAGTAATTAATTTTAAAGGLEVVDELLPNTTSNVFTVTADFAMQNVMLQMGLRLVTRDGKQITRVSRWALRCSACYFVTKEAGRLFCPRCGNMTMDKVEVTVGPGGAEFFGVRKKFILRGTRYSLPKPKGGRQAVRNPILREDVLLARQAGNRRGGAKPVVAGELDPFAPEYGTETWHQAGGGRGGGKGLPRQLQLTSWKNNPNEVKAQRKSRRK</sequence>
<dbReference type="CDD" id="cd09876">
    <property type="entry name" value="PIN_Nob1-like"/>
    <property type="match status" value="1"/>
</dbReference>
<dbReference type="PANTHER" id="PTHR12814">
    <property type="entry name" value="RNA-BINDING PROTEIN NOB1"/>
    <property type="match status" value="1"/>
</dbReference>